<dbReference type="EMBL" id="CH473947">
    <property type="protein sequence ID" value="EDM03392.1"/>
    <property type="molecule type" value="Genomic_DNA"/>
</dbReference>
<organism evidence="1 2">
    <name type="scientific">Rattus norvegicus</name>
    <name type="common">Rat</name>
    <dbReference type="NCBI Taxonomy" id="10116"/>
    <lineage>
        <taxon>Eukaryota</taxon>
        <taxon>Metazoa</taxon>
        <taxon>Chordata</taxon>
        <taxon>Craniata</taxon>
        <taxon>Vertebrata</taxon>
        <taxon>Euteleostomi</taxon>
        <taxon>Mammalia</taxon>
        <taxon>Eutheria</taxon>
        <taxon>Euarchontoglires</taxon>
        <taxon>Glires</taxon>
        <taxon>Rodentia</taxon>
        <taxon>Myomorpha</taxon>
        <taxon>Muroidea</taxon>
        <taxon>Muridae</taxon>
        <taxon>Murinae</taxon>
        <taxon>Rattus</taxon>
    </lineage>
</organism>
<sequence>METDKSLETRSDCFRKHVSLFFLAGRKGSSSWYSISLPACRSFTQWGPRSR</sequence>
<proteinExistence type="predicted"/>
<gene>
    <name evidence="1" type="ORF">rCG_62189</name>
</gene>
<name>A6HBI7_RAT</name>
<evidence type="ECO:0000313" key="2">
    <source>
        <dbReference type="Proteomes" id="UP000234681"/>
    </source>
</evidence>
<evidence type="ECO:0000313" key="1">
    <source>
        <dbReference type="EMBL" id="EDM03392.1"/>
    </source>
</evidence>
<dbReference type="AlphaFoldDB" id="A6HBI7"/>
<reference evidence="2" key="1">
    <citation type="submission" date="2005-09" db="EMBL/GenBank/DDBJ databases">
        <authorList>
            <person name="Mural R.J."/>
            <person name="Li P.W."/>
            <person name="Adams M.D."/>
            <person name="Amanatides P.G."/>
            <person name="Baden-Tillson H."/>
            <person name="Barnstead M."/>
            <person name="Chin S.H."/>
            <person name="Dew I."/>
            <person name="Evans C.A."/>
            <person name="Ferriera S."/>
            <person name="Flanigan M."/>
            <person name="Fosler C."/>
            <person name="Glodek A."/>
            <person name="Gu Z."/>
            <person name="Holt R.A."/>
            <person name="Jennings D."/>
            <person name="Kraft C.L."/>
            <person name="Lu F."/>
            <person name="Nguyen T."/>
            <person name="Nusskern D.R."/>
            <person name="Pfannkoch C.M."/>
            <person name="Sitter C."/>
            <person name="Sutton G.G."/>
            <person name="Venter J.C."/>
            <person name="Wang Z."/>
            <person name="Woodage T."/>
            <person name="Zheng X.H."/>
            <person name="Zhong F."/>
        </authorList>
    </citation>
    <scope>NUCLEOTIDE SEQUENCE [LARGE SCALE GENOMIC DNA]</scope>
    <source>
        <strain>BN</strain>
        <strain evidence="2">Sprague-Dawley</strain>
    </source>
</reference>
<dbReference type="Proteomes" id="UP000234681">
    <property type="component" value="Chromosome 6"/>
</dbReference>
<protein>
    <submittedName>
        <fullName evidence="1">RCG62189</fullName>
    </submittedName>
</protein>
<accession>A6HBI7</accession>